<dbReference type="PATRIC" id="fig|1003200.3.peg.4691"/>
<dbReference type="EMBL" id="AFRQ01000102">
    <property type="protein sequence ID" value="EGP43918.1"/>
    <property type="molecule type" value="Genomic_DNA"/>
</dbReference>
<evidence type="ECO:0000256" key="2">
    <source>
        <dbReference type="SAM" id="SignalP"/>
    </source>
</evidence>
<protein>
    <recommendedName>
        <fullName evidence="5">LTXXQ motif family protein</fullName>
    </recommendedName>
</protein>
<feature type="compositionally biased region" description="Pro residues" evidence="1">
    <location>
        <begin position="190"/>
        <end position="203"/>
    </location>
</feature>
<sequence>MSRFALRSNLAALAMVAATGGLLAGPVIAAAPADGGPAAMHEGPRGGFHKGMRDGLWIPGLGPVSKAQLDQLKLDDKQQALVKTAQDGQRSLHEAMRASGGQRHDLLKAQLDSGKLDPRALLDQSDKSRDQFSTQAKQVRDQWLAVWDSLNDAQRTQVTQMLKDRQAKMQERHARMEGRHGKGPANAPGAVPPPPPPAAPAAN</sequence>
<accession>F7T700</accession>
<keyword evidence="2" id="KW-0732">Signal</keyword>
<dbReference type="Gene3D" id="1.20.120.1490">
    <property type="match status" value="1"/>
</dbReference>
<dbReference type="Proteomes" id="UP000004853">
    <property type="component" value="Unassembled WGS sequence"/>
</dbReference>
<dbReference type="HOGENOM" id="CLU_1357996_0_0_4"/>
<dbReference type="OrthoDB" id="8683766at2"/>
<evidence type="ECO:0000256" key="1">
    <source>
        <dbReference type="SAM" id="MobiDB-lite"/>
    </source>
</evidence>
<feature type="signal peptide" evidence="2">
    <location>
        <begin position="1"/>
        <end position="29"/>
    </location>
</feature>
<feature type="chain" id="PRO_5003369080" description="LTXXQ motif family protein" evidence="2">
    <location>
        <begin position="30"/>
        <end position="203"/>
    </location>
</feature>
<evidence type="ECO:0008006" key="5">
    <source>
        <dbReference type="Google" id="ProtNLM"/>
    </source>
</evidence>
<dbReference type="RefSeq" id="WP_006394708.1">
    <property type="nucleotide sequence ID" value="NZ_GL982453.1"/>
</dbReference>
<evidence type="ECO:0000313" key="4">
    <source>
        <dbReference type="Proteomes" id="UP000004853"/>
    </source>
</evidence>
<feature type="region of interest" description="Disordered" evidence="1">
    <location>
        <begin position="161"/>
        <end position="203"/>
    </location>
</feature>
<name>F7T700_9BURK</name>
<dbReference type="AlphaFoldDB" id="F7T700"/>
<proteinExistence type="predicted"/>
<reference evidence="3 4" key="1">
    <citation type="submission" date="2011-06" db="EMBL/GenBank/DDBJ databases">
        <authorList>
            <person name="Bador J."/>
            <person name="Amoureux L."/>
            <person name="Neuwirth C."/>
        </authorList>
    </citation>
    <scope>NUCLEOTIDE SEQUENCE [LARGE SCALE GENOMIC DNA]</scope>
    <source>
        <strain evidence="3 4">AXX-A</strain>
    </source>
</reference>
<comment type="caution">
    <text evidence="3">The sequence shown here is derived from an EMBL/GenBank/DDBJ whole genome shotgun (WGS) entry which is preliminary data.</text>
</comment>
<evidence type="ECO:0000313" key="3">
    <source>
        <dbReference type="EMBL" id="EGP43918.1"/>
    </source>
</evidence>
<feature type="compositionally biased region" description="Basic and acidic residues" evidence="1">
    <location>
        <begin position="162"/>
        <end position="180"/>
    </location>
</feature>
<organism evidence="3 4">
    <name type="scientific">Achromobacter insuavis AXX-A</name>
    <dbReference type="NCBI Taxonomy" id="1003200"/>
    <lineage>
        <taxon>Bacteria</taxon>
        <taxon>Pseudomonadati</taxon>
        <taxon>Pseudomonadota</taxon>
        <taxon>Betaproteobacteria</taxon>
        <taxon>Burkholderiales</taxon>
        <taxon>Alcaligenaceae</taxon>
        <taxon>Achromobacter</taxon>
    </lineage>
</organism>
<dbReference type="eggNOG" id="COG3678">
    <property type="taxonomic scope" value="Bacteria"/>
</dbReference>
<gene>
    <name evidence="3" type="ORF">AXXA_23680</name>
</gene>